<reference evidence="3" key="1">
    <citation type="journal article" date="2019" name="Int. J. Syst. Evol. Microbiol.">
        <title>The Global Catalogue of Microorganisms (GCM) 10K type strain sequencing project: providing services to taxonomists for standard genome sequencing and annotation.</title>
        <authorList>
            <consortium name="The Broad Institute Genomics Platform"/>
            <consortium name="The Broad Institute Genome Sequencing Center for Infectious Disease"/>
            <person name="Wu L."/>
            <person name="Ma J."/>
        </authorList>
    </citation>
    <scope>NUCLEOTIDE SEQUENCE [LARGE SCALE GENOMIC DNA]</scope>
    <source>
        <strain evidence="3">JCM 16904</strain>
    </source>
</reference>
<feature type="compositionally biased region" description="Basic residues" evidence="1">
    <location>
        <begin position="8"/>
        <end position="20"/>
    </location>
</feature>
<comment type="caution">
    <text evidence="2">The sequence shown here is derived from an EMBL/GenBank/DDBJ whole genome shotgun (WGS) entry which is preliminary data.</text>
</comment>
<sequence>MRPETAAKPRHPSGRPRRPGKLLLLSRPPDEVIAPDAVTDYACLDTVVALYRHCFTGKET</sequence>
<keyword evidence="3" id="KW-1185">Reference proteome</keyword>
<dbReference type="Proteomes" id="UP001500902">
    <property type="component" value="Unassembled WGS sequence"/>
</dbReference>
<name>A0ABP7CYR4_9ACTN</name>
<dbReference type="EMBL" id="BAAAZP010000152">
    <property type="protein sequence ID" value="GAA3698462.1"/>
    <property type="molecule type" value="Genomic_DNA"/>
</dbReference>
<gene>
    <name evidence="2" type="ORF">GCM10022224_075560</name>
</gene>
<evidence type="ECO:0000313" key="3">
    <source>
        <dbReference type="Proteomes" id="UP001500902"/>
    </source>
</evidence>
<proteinExistence type="predicted"/>
<accession>A0ABP7CYR4</accession>
<organism evidence="2 3">
    <name type="scientific">Nonomuraea antimicrobica</name>
    <dbReference type="NCBI Taxonomy" id="561173"/>
    <lineage>
        <taxon>Bacteria</taxon>
        <taxon>Bacillati</taxon>
        <taxon>Actinomycetota</taxon>
        <taxon>Actinomycetes</taxon>
        <taxon>Streptosporangiales</taxon>
        <taxon>Streptosporangiaceae</taxon>
        <taxon>Nonomuraea</taxon>
    </lineage>
</organism>
<evidence type="ECO:0000313" key="2">
    <source>
        <dbReference type="EMBL" id="GAA3698462.1"/>
    </source>
</evidence>
<protein>
    <submittedName>
        <fullName evidence="2">Uncharacterized protein</fullName>
    </submittedName>
</protein>
<evidence type="ECO:0000256" key="1">
    <source>
        <dbReference type="SAM" id="MobiDB-lite"/>
    </source>
</evidence>
<feature type="region of interest" description="Disordered" evidence="1">
    <location>
        <begin position="1"/>
        <end position="22"/>
    </location>
</feature>